<keyword evidence="4 6" id="KW-0573">Peptidoglycan synthesis</keyword>
<feature type="active site" description="Nucleophile" evidence="6">
    <location>
        <position position="320"/>
    </location>
</feature>
<protein>
    <submittedName>
        <fullName evidence="8">Lipoprotein-anchoring transpeptidase ErfK/SrfK</fullName>
    </submittedName>
</protein>
<dbReference type="InterPro" id="IPR050979">
    <property type="entry name" value="LD-transpeptidase"/>
</dbReference>
<feature type="active site" description="Proton donor/acceptor" evidence="6">
    <location>
        <position position="304"/>
    </location>
</feature>
<gene>
    <name evidence="8" type="ORF">ATC1_131724</name>
</gene>
<dbReference type="PROSITE" id="PS52029">
    <property type="entry name" value="LD_TPASE"/>
    <property type="match status" value="1"/>
</dbReference>
<keyword evidence="3 6" id="KW-0133">Cell shape</keyword>
<reference evidence="8" key="1">
    <citation type="journal article" date="2015" name="Genome Announc.">
        <title>Draft Genome Sequence of Anaerolineae Strain TC1, a Novel Isolate from a Methanogenic Wastewater Treatment System.</title>
        <authorList>
            <person name="Matsuura N."/>
            <person name="Tourlousse D.M."/>
            <person name="Sun L."/>
            <person name="Toyonaga M."/>
            <person name="Kuroda K."/>
            <person name="Ohashi A."/>
            <person name="Cruz R."/>
            <person name="Yamaguchi T."/>
            <person name="Sekiguchi Y."/>
        </authorList>
    </citation>
    <scope>NUCLEOTIDE SEQUENCE [LARGE SCALE GENOMIC DNA]</scope>
    <source>
        <strain evidence="8">TC1</strain>
    </source>
</reference>
<dbReference type="GO" id="GO:0016740">
    <property type="term" value="F:transferase activity"/>
    <property type="evidence" value="ECO:0007669"/>
    <property type="project" value="UniProtKB-KW"/>
</dbReference>
<dbReference type="EMBL" id="DF968181">
    <property type="protein sequence ID" value="GAP41728.1"/>
    <property type="molecule type" value="Genomic_DNA"/>
</dbReference>
<evidence type="ECO:0000256" key="3">
    <source>
        <dbReference type="ARBA" id="ARBA00022960"/>
    </source>
</evidence>
<name>A0A0S7BYA0_9CHLR</name>
<dbReference type="InterPro" id="IPR019546">
    <property type="entry name" value="TAT_signal_bac_arc"/>
</dbReference>
<sequence>MSNPVYRKPDRRDFLKMVGAGAGAFAFQPFFSENDLLTKGGKTARVAIANVSVYKEPWDESQIQYQKYRDELVNVYYQVKSEYGPGYNPIWYRVWGGYIHSGHLQLVETRLNEVDYSVIGANLPGKLAEVTVPFTQARLHNSDGSWRDVFRLYYESVHWVVGLIDGPDGRPWYRIKDEIFDVDRLDYYVPAEHIRIISESELLPISPEVPWIEKRIEVSIAMQELTAYEYNKVVLKTKVSTGIPSAKVEGKIPTSTPTGTFNIQNKMPSKHMGDGQMTDDLEAYELPGVPWVCFFEPKNGVATHGTYWHTNYGMTMSHGCVNMPNDKAKWLYRWALPAATEFKLETIGYGTTVIVS</sequence>
<dbReference type="CDD" id="cd16913">
    <property type="entry name" value="YkuD_like"/>
    <property type="match status" value="1"/>
</dbReference>
<dbReference type="NCBIfam" id="TIGR01409">
    <property type="entry name" value="TAT_signal_seq"/>
    <property type="match status" value="1"/>
</dbReference>
<dbReference type="InterPro" id="IPR038063">
    <property type="entry name" value="Transpep_catalytic_dom"/>
</dbReference>
<dbReference type="STRING" id="1678840.ATC1_131724"/>
<dbReference type="GO" id="GO:0008360">
    <property type="term" value="P:regulation of cell shape"/>
    <property type="evidence" value="ECO:0007669"/>
    <property type="project" value="UniProtKB-UniRule"/>
</dbReference>
<dbReference type="Gene3D" id="2.40.440.10">
    <property type="entry name" value="L,D-transpeptidase catalytic domain-like"/>
    <property type="match status" value="1"/>
</dbReference>
<dbReference type="GO" id="GO:0071555">
    <property type="term" value="P:cell wall organization"/>
    <property type="evidence" value="ECO:0007669"/>
    <property type="project" value="UniProtKB-UniRule"/>
</dbReference>
<evidence type="ECO:0000256" key="5">
    <source>
        <dbReference type="ARBA" id="ARBA00023316"/>
    </source>
</evidence>
<keyword evidence="8" id="KW-0449">Lipoprotein</keyword>
<dbReference type="PROSITE" id="PS51318">
    <property type="entry name" value="TAT"/>
    <property type="match status" value="1"/>
</dbReference>
<feature type="domain" description="L,D-TPase catalytic" evidence="7">
    <location>
        <begin position="214"/>
        <end position="356"/>
    </location>
</feature>
<evidence type="ECO:0000259" key="7">
    <source>
        <dbReference type="PROSITE" id="PS52029"/>
    </source>
</evidence>
<organism evidence="8">
    <name type="scientific">Flexilinea flocculi</name>
    <dbReference type="NCBI Taxonomy" id="1678840"/>
    <lineage>
        <taxon>Bacteria</taxon>
        <taxon>Bacillati</taxon>
        <taxon>Chloroflexota</taxon>
        <taxon>Anaerolineae</taxon>
        <taxon>Anaerolineales</taxon>
        <taxon>Anaerolineaceae</taxon>
        <taxon>Flexilinea</taxon>
    </lineage>
</organism>
<proteinExistence type="predicted"/>
<dbReference type="Pfam" id="PF03734">
    <property type="entry name" value="YkuD"/>
    <property type="match status" value="1"/>
</dbReference>
<keyword evidence="2" id="KW-0808">Transferase</keyword>
<keyword evidence="5 6" id="KW-0961">Cell wall biogenesis/degradation</keyword>
<evidence type="ECO:0000256" key="1">
    <source>
        <dbReference type="ARBA" id="ARBA00004752"/>
    </source>
</evidence>
<accession>A0A0S7BYA0</accession>
<dbReference type="PANTHER" id="PTHR30582">
    <property type="entry name" value="L,D-TRANSPEPTIDASE"/>
    <property type="match status" value="1"/>
</dbReference>
<dbReference type="Proteomes" id="UP000053370">
    <property type="component" value="Unassembled WGS sequence"/>
</dbReference>
<dbReference type="UniPathway" id="UPA00219"/>
<dbReference type="AlphaFoldDB" id="A0A0S7BYA0"/>
<evidence type="ECO:0000256" key="2">
    <source>
        <dbReference type="ARBA" id="ARBA00022679"/>
    </source>
</evidence>
<dbReference type="GO" id="GO:0018104">
    <property type="term" value="P:peptidoglycan-protein cross-linking"/>
    <property type="evidence" value="ECO:0007669"/>
    <property type="project" value="TreeGrafter"/>
</dbReference>
<dbReference type="GO" id="GO:0005576">
    <property type="term" value="C:extracellular region"/>
    <property type="evidence" value="ECO:0007669"/>
    <property type="project" value="TreeGrafter"/>
</dbReference>
<evidence type="ECO:0000313" key="9">
    <source>
        <dbReference type="Proteomes" id="UP000053370"/>
    </source>
</evidence>
<evidence type="ECO:0000313" key="8">
    <source>
        <dbReference type="EMBL" id="GAP41728.1"/>
    </source>
</evidence>
<dbReference type="SUPFAM" id="SSF141523">
    <property type="entry name" value="L,D-transpeptidase catalytic domain-like"/>
    <property type="match status" value="1"/>
</dbReference>
<dbReference type="GO" id="GO:0071972">
    <property type="term" value="F:peptidoglycan L,D-transpeptidase activity"/>
    <property type="evidence" value="ECO:0007669"/>
    <property type="project" value="TreeGrafter"/>
</dbReference>
<dbReference type="RefSeq" id="WP_062283527.1">
    <property type="nucleotide sequence ID" value="NZ_DF968181.1"/>
</dbReference>
<evidence type="ECO:0000256" key="4">
    <source>
        <dbReference type="ARBA" id="ARBA00022984"/>
    </source>
</evidence>
<dbReference type="InterPro" id="IPR005490">
    <property type="entry name" value="LD_TPept_cat_dom"/>
</dbReference>
<dbReference type="InterPro" id="IPR006311">
    <property type="entry name" value="TAT_signal"/>
</dbReference>
<comment type="pathway">
    <text evidence="1 6">Cell wall biogenesis; peptidoglycan biosynthesis.</text>
</comment>
<keyword evidence="9" id="KW-1185">Reference proteome</keyword>
<evidence type="ECO:0000256" key="6">
    <source>
        <dbReference type="PROSITE-ProRule" id="PRU01373"/>
    </source>
</evidence>
<dbReference type="PANTHER" id="PTHR30582:SF2">
    <property type="entry name" value="L,D-TRANSPEPTIDASE YCIB-RELATED"/>
    <property type="match status" value="1"/>
</dbReference>